<evidence type="ECO:0000313" key="3">
    <source>
        <dbReference type="Proteomes" id="UP000761534"/>
    </source>
</evidence>
<reference evidence="2" key="1">
    <citation type="journal article" date="2019" name="G3 (Bethesda)">
        <title>Genome Assemblies of Two Rare Opportunistic Yeast Pathogens: Diutina rugosa (syn. Candida rugosa) and Trichomonascus ciferrii (syn. Candida ciferrii).</title>
        <authorList>
            <person name="Mixao V."/>
            <person name="Saus E."/>
            <person name="Hansen A.P."/>
            <person name="Lass-Florl C."/>
            <person name="Gabaldon T."/>
        </authorList>
    </citation>
    <scope>NUCLEOTIDE SEQUENCE</scope>
    <source>
        <strain evidence="2">CBS 4856</strain>
    </source>
</reference>
<protein>
    <submittedName>
        <fullName evidence="2">Uncharacterized protein</fullName>
    </submittedName>
</protein>
<feature type="chain" id="PRO_5025433957" evidence="1">
    <location>
        <begin position="20"/>
        <end position="158"/>
    </location>
</feature>
<dbReference type="VEuPathDB" id="FungiDB:TRICI_006882"/>
<organism evidence="2 3">
    <name type="scientific">Trichomonascus ciferrii</name>
    <dbReference type="NCBI Taxonomy" id="44093"/>
    <lineage>
        <taxon>Eukaryota</taxon>
        <taxon>Fungi</taxon>
        <taxon>Dikarya</taxon>
        <taxon>Ascomycota</taxon>
        <taxon>Saccharomycotina</taxon>
        <taxon>Dipodascomycetes</taxon>
        <taxon>Dipodascales</taxon>
        <taxon>Trichomonascaceae</taxon>
        <taxon>Trichomonascus</taxon>
        <taxon>Trichomonascus ciferrii complex</taxon>
    </lineage>
</organism>
<keyword evidence="3" id="KW-1185">Reference proteome</keyword>
<feature type="signal peptide" evidence="1">
    <location>
        <begin position="1"/>
        <end position="19"/>
    </location>
</feature>
<accession>A0A6A1LNK2</accession>
<name>A0A6A1LNK2_9ASCO</name>
<dbReference type="EMBL" id="SWFS01000579">
    <property type="protein sequence ID" value="KAA8896477.1"/>
    <property type="molecule type" value="Genomic_DNA"/>
</dbReference>
<keyword evidence="1" id="KW-0732">Signal</keyword>
<sequence length="158" mass="17594">MKFSAILAATVTTLGLVSADGIFDTKYDLKIDGGGEFNGMYVTPKKTGDDEFVAIATKKADSAPYYLHKNSPHDTLIWNHDSKPYYSRANDKAPLSLKFIKSGSYNDDRYLHVKDNKVVVKGKVDAGSWYVCEKGEIKFDTKDSKHCSQATLKLTKRS</sequence>
<proteinExistence type="predicted"/>
<comment type="caution">
    <text evidence="2">The sequence shown here is derived from an EMBL/GenBank/DDBJ whole genome shotgun (WGS) entry which is preliminary data.</text>
</comment>
<evidence type="ECO:0000256" key="1">
    <source>
        <dbReference type="SAM" id="SignalP"/>
    </source>
</evidence>
<gene>
    <name evidence="2" type="ORF">TRICI_006882</name>
</gene>
<evidence type="ECO:0000313" key="2">
    <source>
        <dbReference type="EMBL" id="KAA8896477.1"/>
    </source>
</evidence>
<dbReference type="AlphaFoldDB" id="A0A6A1LNK2"/>
<dbReference type="Proteomes" id="UP000761534">
    <property type="component" value="Unassembled WGS sequence"/>
</dbReference>